<gene>
    <name evidence="1" type="ORF">DCAR_0833014</name>
</gene>
<dbReference type="Proteomes" id="UP000077755">
    <property type="component" value="Chromosome 8"/>
</dbReference>
<dbReference type="AlphaFoldDB" id="A0AAF1BBG3"/>
<organism evidence="1 2">
    <name type="scientific">Daucus carota subsp. sativus</name>
    <name type="common">Carrot</name>
    <dbReference type="NCBI Taxonomy" id="79200"/>
    <lineage>
        <taxon>Eukaryota</taxon>
        <taxon>Viridiplantae</taxon>
        <taxon>Streptophyta</taxon>
        <taxon>Embryophyta</taxon>
        <taxon>Tracheophyta</taxon>
        <taxon>Spermatophyta</taxon>
        <taxon>Magnoliopsida</taxon>
        <taxon>eudicotyledons</taxon>
        <taxon>Gunneridae</taxon>
        <taxon>Pentapetalae</taxon>
        <taxon>asterids</taxon>
        <taxon>campanulids</taxon>
        <taxon>Apiales</taxon>
        <taxon>Apiaceae</taxon>
        <taxon>Apioideae</taxon>
        <taxon>Scandiceae</taxon>
        <taxon>Daucinae</taxon>
        <taxon>Daucus</taxon>
        <taxon>Daucus sect. Daucus</taxon>
    </lineage>
</organism>
<evidence type="ECO:0000313" key="2">
    <source>
        <dbReference type="Proteomes" id="UP000077755"/>
    </source>
</evidence>
<name>A0AAF1BBG3_DAUCS</name>
<reference evidence="1" key="2">
    <citation type="submission" date="2022-03" db="EMBL/GenBank/DDBJ databases">
        <title>Draft title - Genomic analysis of global carrot germplasm unveils the trajectory of domestication and the origin of high carotenoid orange carrot.</title>
        <authorList>
            <person name="Iorizzo M."/>
            <person name="Ellison S."/>
            <person name="Senalik D."/>
            <person name="Macko-Podgorni A."/>
            <person name="Grzebelus D."/>
            <person name="Bostan H."/>
            <person name="Rolling W."/>
            <person name="Curaba J."/>
            <person name="Simon P."/>
        </authorList>
    </citation>
    <scope>NUCLEOTIDE SEQUENCE</scope>
    <source>
        <tissue evidence="1">Leaf</tissue>
    </source>
</reference>
<protein>
    <submittedName>
        <fullName evidence="1">Uncharacterized protein</fullName>
    </submittedName>
</protein>
<reference evidence="1" key="1">
    <citation type="journal article" date="2016" name="Nat. Genet.">
        <title>A high-quality carrot genome assembly provides new insights into carotenoid accumulation and asterid genome evolution.</title>
        <authorList>
            <person name="Iorizzo M."/>
            <person name="Ellison S."/>
            <person name="Senalik D."/>
            <person name="Zeng P."/>
            <person name="Satapoomin P."/>
            <person name="Huang J."/>
            <person name="Bowman M."/>
            <person name="Iovene M."/>
            <person name="Sanseverino W."/>
            <person name="Cavagnaro P."/>
            <person name="Yildiz M."/>
            <person name="Macko-Podgorni A."/>
            <person name="Moranska E."/>
            <person name="Grzebelus E."/>
            <person name="Grzebelus D."/>
            <person name="Ashrafi H."/>
            <person name="Zheng Z."/>
            <person name="Cheng S."/>
            <person name="Spooner D."/>
            <person name="Van Deynze A."/>
            <person name="Simon P."/>
        </authorList>
    </citation>
    <scope>NUCLEOTIDE SEQUENCE</scope>
    <source>
        <tissue evidence="1">Leaf</tissue>
    </source>
</reference>
<keyword evidence="2" id="KW-1185">Reference proteome</keyword>
<sequence length="33" mass="3880">MYSQLKWHFGHSTDYRFAIGISNSKNFHLGHLS</sequence>
<evidence type="ECO:0000313" key="1">
    <source>
        <dbReference type="EMBL" id="WOH13504.1"/>
    </source>
</evidence>
<dbReference type="EMBL" id="CP093350">
    <property type="protein sequence ID" value="WOH13504.1"/>
    <property type="molecule type" value="Genomic_DNA"/>
</dbReference>
<accession>A0AAF1BBG3</accession>
<proteinExistence type="predicted"/>